<keyword evidence="1" id="KW-0732">Signal</keyword>
<dbReference type="Proteomes" id="UP000324585">
    <property type="component" value="Unassembled WGS sequence"/>
</dbReference>
<dbReference type="AlphaFoldDB" id="A0A5J4Z3K5"/>
<sequence length="417" mass="45677">MSRRSTWWPVVSALAVLAVLALWPGAAAQSVPIGGGVIYGAERDLTEKNFYTISTGEDVPSITLLANMTQRAMEDEDFPTQCFGYMNPDMTGGFNDFTPNALAFDGSFRLFFAAWDITVDPSQIRSRLCFFSLFSDRFFFVQLFPDLLVGATFDQTTYNYIYIREGAPRPNGFLELVSVSLDRTTARVISMMTESTFVDATGGTLQAPGQVFKTYRGGDMAVDCNGVLFASSVGTGGGNKMFFSIGLRNTSEPGSQNVFRLIHEDPAANNGLTGFADSDQLAFDQLGRLISQDSERGIFSVVNEVTGANGELGVEGVDFVRFFDNGQLRTFSDLASFLDCGVVVQCVEVEVIDQCDEERMVTVLEPQDGGDVPCRSVQGQCRMPPECTDEVDCVYFIRAQTQQMPDDAFGLQRIFGA</sequence>
<organism evidence="2 3">
    <name type="scientific">Porphyridium purpureum</name>
    <name type="common">Red alga</name>
    <name type="synonym">Porphyridium cruentum</name>
    <dbReference type="NCBI Taxonomy" id="35688"/>
    <lineage>
        <taxon>Eukaryota</taxon>
        <taxon>Rhodophyta</taxon>
        <taxon>Bangiophyceae</taxon>
        <taxon>Porphyridiales</taxon>
        <taxon>Porphyridiaceae</taxon>
        <taxon>Porphyridium</taxon>
    </lineage>
</organism>
<feature type="signal peptide" evidence="1">
    <location>
        <begin position="1"/>
        <end position="28"/>
    </location>
</feature>
<feature type="chain" id="PRO_5023821708" evidence="1">
    <location>
        <begin position="29"/>
        <end position="417"/>
    </location>
</feature>
<name>A0A5J4Z3K5_PORPP</name>
<evidence type="ECO:0000313" key="3">
    <source>
        <dbReference type="Proteomes" id="UP000324585"/>
    </source>
</evidence>
<keyword evidence="3" id="KW-1185">Reference proteome</keyword>
<accession>A0A5J4Z3K5</accession>
<reference evidence="3" key="1">
    <citation type="journal article" date="2019" name="Nat. Commun.">
        <title>Expansion of phycobilisome linker gene families in mesophilic red algae.</title>
        <authorList>
            <person name="Lee J."/>
            <person name="Kim D."/>
            <person name="Bhattacharya D."/>
            <person name="Yoon H.S."/>
        </authorList>
    </citation>
    <scope>NUCLEOTIDE SEQUENCE [LARGE SCALE GENOMIC DNA]</scope>
    <source>
        <strain evidence="3">CCMP 1328</strain>
    </source>
</reference>
<gene>
    <name evidence="2" type="ORF">FVE85_5781</name>
</gene>
<comment type="caution">
    <text evidence="2">The sequence shown here is derived from an EMBL/GenBank/DDBJ whole genome shotgun (WGS) entry which is preliminary data.</text>
</comment>
<evidence type="ECO:0000313" key="2">
    <source>
        <dbReference type="EMBL" id="KAA8498196.1"/>
    </source>
</evidence>
<proteinExistence type="predicted"/>
<dbReference type="EMBL" id="VRMN01000001">
    <property type="protein sequence ID" value="KAA8498196.1"/>
    <property type="molecule type" value="Genomic_DNA"/>
</dbReference>
<protein>
    <submittedName>
        <fullName evidence="2">Uncharacterized protein</fullName>
    </submittedName>
</protein>
<evidence type="ECO:0000256" key="1">
    <source>
        <dbReference type="SAM" id="SignalP"/>
    </source>
</evidence>